<proteinExistence type="predicted"/>
<dbReference type="PANTHER" id="PTHR24418">
    <property type="entry name" value="TYROSINE-PROTEIN KINASE"/>
    <property type="match status" value="1"/>
</dbReference>
<dbReference type="InterPro" id="IPR050198">
    <property type="entry name" value="Non-receptor_tyrosine_kinases"/>
</dbReference>
<dbReference type="InterPro" id="IPR008266">
    <property type="entry name" value="Tyr_kinase_AS"/>
</dbReference>
<accession>A0A0C2CQT0</accession>
<dbReference type="EMBL" id="KN732281">
    <property type="protein sequence ID" value="KIH59143.1"/>
    <property type="molecule type" value="Genomic_DNA"/>
</dbReference>
<reference evidence="5 6" key="1">
    <citation type="submission" date="2013-12" db="EMBL/GenBank/DDBJ databases">
        <title>Draft genome of the parsitic nematode Ancylostoma duodenale.</title>
        <authorList>
            <person name="Mitreva M."/>
        </authorList>
    </citation>
    <scope>NUCLEOTIDE SEQUENCE [LARGE SCALE GENOMIC DNA]</scope>
    <source>
        <strain evidence="5 6">Zhejiang</strain>
    </source>
</reference>
<evidence type="ECO:0000256" key="2">
    <source>
        <dbReference type="ARBA" id="ARBA00022840"/>
    </source>
</evidence>
<dbReference type="InterPro" id="IPR011009">
    <property type="entry name" value="Kinase-like_dom_sf"/>
</dbReference>
<evidence type="ECO:0000256" key="3">
    <source>
        <dbReference type="PROSITE-ProRule" id="PRU10141"/>
    </source>
</evidence>
<dbReference type="InterPro" id="IPR000719">
    <property type="entry name" value="Prot_kinase_dom"/>
</dbReference>
<gene>
    <name evidence="5" type="ORF">ANCDUO_10638</name>
</gene>
<keyword evidence="2 3" id="KW-0067">ATP-binding</keyword>
<dbReference type="InterPro" id="IPR001245">
    <property type="entry name" value="Ser-Thr/Tyr_kinase_cat_dom"/>
</dbReference>
<dbReference type="PROSITE" id="PS50011">
    <property type="entry name" value="PROTEIN_KINASE_DOM"/>
    <property type="match status" value="1"/>
</dbReference>
<keyword evidence="1 3" id="KW-0547">Nucleotide-binding</keyword>
<name>A0A0C2CQT0_9BILA</name>
<dbReference type="SUPFAM" id="SSF56112">
    <property type="entry name" value="Protein kinase-like (PK-like)"/>
    <property type="match status" value="1"/>
</dbReference>
<dbReference type="PROSITE" id="PS00107">
    <property type="entry name" value="PROTEIN_KINASE_ATP"/>
    <property type="match status" value="1"/>
</dbReference>
<dbReference type="InterPro" id="IPR017441">
    <property type="entry name" value="Protein_kinase_ATP_BS"/>
</dbReference>
<keyword evidence="6" id="KW-1185">Reference proteome</keyword>
<protein>
    <recommendedName>
        <fullName evidence="4">Protein kinase domain-containing protein</fullName>
    </recommendedName>
</protein>
<dbReference type="InterPro" id="IPR020635">
    <property type="entry name" value="Tyr_kinase_cat_dom"/>
</dbReference>
<evidence type="ECO:0000313" key="6">
    <source>
        <dbReference type="Proteomes" id="UP000054047"/>
    </source>
</evidence>
<organism evidence="5 6">
    <name type="scientific">Ancylostoma duodenale</name>
    <dbReference type="NCBI Taxonomy" id="51022"/>
    <lineage>
        <taxon>Eukaryota</taxon>
        <taxon>Metazoa</taxon>
        <taxon>Ecdysozoa</taxon>
        <taxon>Nematoda</taxon>
        <taxon>Chromadorea</taxon>
        <taxon>Rhabditida</taxon>
        <taxon>Rhabditina</taxon>
        <taxon>Rhabditomorpha</taxon>
        <taxon>Strongyloidea</taxon>
        <taxon>Ancylostomatidae</taxon>
        <taxon>Ancylostomatinae</taxon>
        <taxon>Ancylostoma</taxon>
    </lineage>
</organism>
<dbReference type="Pfam" id="PF07714">
    <property type="entry name" value="PK_Tyr_Ser-Thr"/>
    <property type="match status" value="1"/>
</dbReference>
<dbReference type="OrthoDB" id="635774at2759"/>
<feature type="binding site" evidence="3">
    <location>
        <position position="30"/>
    </location>
    <ligand>
        <name>ATP</name>
        <dbReference type="ChEBI" id="CHEBI:30616"/>
    </ligand>
</feature>
<evidence type="ECO:0000313" key="5">
    <source>
        <dbReference type="EMBL" id="KIH59143.1"/>
    </source>
</evidence>
<dbReference type="SMART" id="SM00219">
    <property type="entry name" value="TyrKc"/>
    <property type="match status" value="1"/>
</dbReference>
<dbReference type="GO" id="GO:0004713">
    <property type="term" value="F:protein tyrosine kinase activity"/>
    <property type="evidence" value="ECO:0007669"/>
    <property type="project" value="InterPro"/>
</dbReference>
<evidence type="ECO:0000259" key="4">
    <source>
        <dbReference type="PROSITE" id="PS50011"/>
    </source>
</evidence>
<feature type="domain" description="Protein kinase" evidence="4">
    <location>
        <begin position="1"/>
        <end position="177"/>
    </location>
</feature>
<dbReference type="GO" id="GO:0005524">
    <property type="term" value="F:ATP binding"/>
    <property type="evidence" value="ECO:0007669"/>
    <property type="project" value="UniProtKB-UniRule"/>
</dbReference>
<evidence type="ECO:0000256" key="1">
    <source>
        <dbReference type="ARBA" id="ARBA00022741"/>
    </source>
</evidence>
<dbReference type="PROSITE" id="PS00109">
    <property type="entry name" value="PROTEIN_KINASE_TYR"/>
    <property type="match status" value="1"/>
</dbReference>
<dbReference type="Gene3D" id="1.10.510.10">
    <property type="entry name" value="Transferase(Phosphotransferase) domain 1"/>
    <property type="match status" value="1"/>
</dbReference>
<sequence>METIGEGTFSVVKRALWYHPSGVKLDVAVKILRDISPSLIEDLQVEASHLLKLQHSNLIRMYGIVQQPAMMVFELCEGGELLNRLRDTSKPPPLVTTLLDYCLQIVKALTFLESKHFVHRDVAARNILLSKDEKASSIVHYYDVVGSCYGIRLKSHSLDEKLPCEGDCGLTGFHQAM</sequence>
<dbReference type="AlphaFoldDB" id="A0A0C2CQT0"/>
<dbReference type="Proteomes" id="UP000054047">
    <property type="component" value="Unassembled WGS sequence"/>
</dbReference>